<dbReference type="RefSeq" id="WP_382220852.1">
    <property type="nucleotide sequence ID" value="NZ_JBHTCA010000003.1"/>
</dbReference>
<name>A0ABW2QGY0_9BURK</name>
<reference evidence="2" key="1">
    <citation type="journal article" date="2019" name="Int. J. Syst. Evol. Microbiol.">
        <title>The Global Catalogue of Microorganisms (GCM) 10K type strain sequencing project: providing services to taxonomists for standard genome sequencing and annotation.</title>
        <authorList>
            <consortium name="The Broad Institute Genomics Platform"/>
            <consortium name="The Broad Institute Genome Sequencing Center for Infectious Disease"/>
            <person name="Wu L."/>
            <person name="Ma J."/>
        </authorList>
    </citation>
    <scope>NUCLEOTIDE SEQUENCE [LARGE SCALE GENOMIC DNA]</scope>
    <source>
        <strain evidence="2">CGMCC 1.12371</strain>
    </source>
</reference>
<protein>
    <submittedName>
        <fullName evidence="1">Uncharacterized protein</fullName>
    </submittedName>
</protein>
<gene>
    <name evidence="1" type="ORF">ACFQPB_06475</name>
</gene>
<evidence type="ECO:0000313" key="2">
    <source>
        <dbReference type="Proteomes" id="UP001596501"/>
    </source>
</evidence>
<dbReference type="EMBL" id="JBHTCA010000003">
    <property type="protein sequence ID" value="MFC7408501.1"/>
    <property type="molecule type" value="Genomic_DNA"/>
</dbReference>
<keyword evidence="2" id="KW-1185">Reference proteome</keyword>
<evidence type="ECO:0000313" key="1">
    <source>
        <dbReference type="EMBL" id="MFC7408501.1"/>
    </source>
</evidence>
<dbReference type="Proteomes" id="UP001596501">
    <property type="component" value="Unassembled WGS sequence"/>
</dbReference>
<proteinExistence type="predicted"/>
<sequence>MNAQGSLARSVDAYLSGNTRVATLELDRARAEVARTGAPERLARLELVHCAAEVASLSFTACPAYQAVAPDAAAPEQAYARYLRAQATAADASQLPEVHRTLVGAAPDQAAARVAAIADPLSRLVAAAVLLRAERATDAVVRSAVDTASAQGWRRPLMAWLGVALARAQAAGQGDEAVRLQRRLDVLTRRVPADAASATTQ</sequence>
<accession>A0ABW2QGY0</accession>
<organism evidence="1 2">
    <name type="scientific">Hydrogenophaga atypica</name>
    <dbReference type="NCBI Taxonomy" id="249409"/>
    <lineage>
        <taxon>Bacteria</taxon>
        <taxon>Pseudomonadati</taxon>
        <taxon>Pseudomonadota</taxon>
        <taxon>Betaproteobacteria</taxon>
        <taxon>Burkholderiales</taxon>
        <taxon>Comamonadaceae</taxon>
        <taxon>Hydrogenophaga</taxon>
    </lineage>
</organism>
<comment type="caution">
    <text evidence="1">The sequence shown here is derived from an EMBL/GenBank/DDBJ whole genome shotgun (WGS) entry which is preliminary data.</text>
</comment>